<dbReference type="InterPro" id="IPR051686">
    <property type="entry name" value="Lipoprotein_DolP"/>
</dbReference>
<dbReference type="Pfam" id="PF04972">
    <property type="entry name" value="BON"/>
    <property type="match status" value="2"/>
</dbReference>
<sequence length="190" mass="20121">MKKTYVLIGLMTLAMPVLQGCVPLVVGATAGTVLVANDRRTTGTLIDDRSIELKLENRLKDEFGDRAHVNVTSYNRAALLTGEAESGDVKQGAERAARTIPGVGKIHNEIVIGPNASLGSRTSDATTTTRVKTALIGNTSINANQIKVVTEAGSVYLMGMVSRFEGKTAADIAASISGVKRVVTLFEYLD</sequence>
<dbReference type="PROSITE" id="PS51257">
    <property type="entry name" value="PROKAR_LIPOPROTEIN"/>
    <property type="match status" value="1"/>
</dbReference>
<reference evidence="3 4" key="1">
    <citation type="submission" date="2020-08" db="EMBL/GenBank/DDBJ databases">
        <title>Genomic Encyclopedia of Type Strains, Phase IV (KMG-IV): sequencing the most valuable type-strain genomes for metagenomic binning, comparative biology and taxonomic classification.</title>
        <authorList>
            <person name="Goeker M."/>
        </authorList>
    </citation>
    <scope>NUCLEOTIDE SEQUENCE [LARGE SCALE GENOMIC DNA]</scope>
    <source>
        <strain evidence="3 4">DSM 27165</strain>
    </source>
</reference>
<evidence type="ECO:0000313" key="3">
    <source>
        <dbReference type="EMBL" id="MBB5020064.1"/>
    </source>
</evidence>
<dbReference type="EMBL" id="JACHHY010000024">
    <property type="protein sequence ID" value="MBB5020064.1"/>
    <property type="molecule type" value="Genomic_DNA"/>
</dbReference>
<dbReference type="SMART" id="SM00749">
    <property type="entry name" value="BON"/>
    <property type="match status" value="2"/>
</dbReference>
<evidence type="ECO:0000313" key="4">
    <source>
        <dbReference type="Proteomes" id="UP000575898"/>
    </source>
</evidence>
<feature type="domain" description="BON" evidence="2">
    <location>
        <begin position="47"/>
        <end position="114"/>
    </location>
</feature>
<dbReference type="RefSeq" id="WP_184041475.1">
    <property type="nucleotide sequence ID" value="NZ_JACHHY010000024.1"/>
</dbReference>
<dbReference type="PROSITE" id="PS50914">
    <property type="entry name" value="BON"/>
    <property type="match status" value="2"/>
</dbReference>
<keyword evidence="4" id="KW-1185">Reference proteome</keyword>
<dbReference type="Gene3D" id="3.30.1340.30">
    <property type="match status" value="2"/>
</dbReference>
<dbReference type="AlphaFoldDB" id="A0A840MLM9"/>
<proteinExistence type="predicted"/>
<accession>A0A840MLM9</accession>
<organism evidence="3 4">
    <name type="scientific">Chitinivorax tropicus</name>
    <dbReference type="NCBI Taxonomy" id="714531"/>
    <lineage>
        <taxon>Bacteria</taxon>
        <taxon>Pseudomonadati</taxon>
        <taxon>Pseudomonadota</taxon>
        <taxon>Betaproteobacteria</taxon>
        <taxon>Chitinivorax</taxon>
    </lineage>
</organism>
<keyword evidence="1" id="KW-0732">Signal</keyword>
<dbReference type="Proteomes" id="UP000575898">
    <property type="component" value="Unassembled WGS sequence"/>
</dbReference>
<dbReference type="InterPro" id="IPR007055">
    <property type="entry name" value="BON_dom"/>
</dbReference>
<protein>
    <submittedName>
        <fullName evidence="3">Osmotically-inducible protein OsmY</fullName>
    </submittedName>
</protein>
<gene>
    <name evidence="3" type="ORF">HNQ59_003377</name>
</gene>
<evidence type="ECO:0000259" key="2">
    <source>
        <dbReference type="PROSITE" id="PS50914"/>
    </source>
</evidence>
<name>A0A840MLM9_9PROT</name>
<dbReference type="PANTHER" id="PTHR34606">
    <property type="entry name" value="BON DOMAIN-CONTAINING PROTEIN"/>
    <property type="match status" value="1"/>
</dbReference>
<feature type="domain" description="BON" evidence="2">
    <location>
        <begin position="123"/>
        <end position="190"/>
    </location>
</feature>
<dbReference type="PANTHER" id="PTHR34606:SF4">
    <property type="entry name" value="OUTER MEMBRANE LIPOPROTEIN DOLP"/>
    <property type="match status" value="1"/>
</dbReference>
<evidence type="ECO:0000256" key="1">
    <source>
        <dbReference type="ARBA" id="ARBA00022729"/>
    </source>
</evidence>
<dbReference type="InterPro" id="IPR014004">
    <property type="entry name" value="Transpt-assoc_nodulatn_dom_bac"/>
</dbReference>
<comment type="caution">
    <text evidence="3">The sequence shown here is derived from an EMBL/GenBank/DDBJ whole genome shotgun (WGS) entry which is preliminary data.</text>
</comment>